<reference evidence="1" key="1">
    <citation type="journal article" date="2019" name="PLoS Negl. Trop. Dis.">
        <title>Revisiting the worldwide diversity of Leptospira species in the environment.</title>
        <authorList>
            <person name="Vincent A.T."/>
            <person name="Schiettekatte O."/>
            <person name="Bourhy P."/>
            <person name="Veyrier F.J."/>
            <person name="Picardeau M."/>
        </authorList>
    </citation>
    <scope>NUCLEOTIDE SEQUENCE [LARGE SCALE GENOMIC DNA]</scope>
    <source>
        <strain evidence="1">201800299</strain>
    </source>
</reference>
<comment type="caution">
    <text evidence="1">The sequence shown here is derived from an EMBL/GenBank/DDBJ whole genome shotgun (WGS) entry which is preliminary data.</text>
</comment>
<organism evidence="1 2">
    <name type="scientific">Leptospira gomenensis</name>
    <dbReference type="NCBI Taxonomy" id="2484974"/>
    <lineage>
        <taxon>Bacteria</taxon>
        <taxon>Pseudomonadati</taxon>
        <taxon>Spirochaetota</taxon>
        <taxon>Spirochaetia</taxon>
        <taxon>Leptospirales</taxon>
        <taxon>Leptospiraceae</taxon>
        <taxon>Leptospira</taxon>
    </lineage>
</organism>
<dbReference type="Proteomes" id="UP000298277">
    <property type="component" value="Unassembled WGS sequence"/>
</dbReference>
<accession>A0A5F1YD73</accession>
<protein>
    <submittedName>
        <fullName evidence="1">Uncharacterized protein</fullName>
    </submittedName>
</protein>
<dbReference type="OrthoDB" id="342722at2"/>
<evidence type="ECO:0000313" key="2">
    <source>
        <dbReference type="Proteomes" id="UP000298277"/>
    </source>
</evidence>
<dbReference type="EMBL" id="RQFA01000026">
    <property type="protein sequence ID" value="TGK35997.1"/>
    <property type="molecule type" value="Genomic_DNA"/>
</dbReference>
<gene>
    <name evidence="1" type="ORF">EHQ17_05315</name>
</gene>
<evidence type="ECO:0000313" key="1">
    <source>
        <dbReference type="EMBL" id="TGK35997.1"/>
    </source>
</evidence>
<name>A0A5F1YD73_9LEPT</name>
<keyword evidence="2" id="KW-1185">Reference proteome</keyword>
<proteinExistence type="predicted"/>
<sequence>MLSDGLEEYLMENDSLKSFVEKICKEIESASSIQKEDYKEWISIVSELFEENRKLVRRTMERELSI</sequence>
<dbReference type="AlphaFoldDB" id="A0A5F1YD73"/>